<dbReference type="FunFam" id="1.20.1250.20:FF:000188">
    <property type="entry name" value="MFS general substrate transporter"/>
    <property type="match status" value="1"/>
</dbReference>
<name>W6MHF0_9ASCO</name>
<dbReference type="InterPro" id="IPR020846">
    <property type="entry name" value="MFS_dom"/>
</dbReference>
<dbReference type="SUPFAM" id="SSF103473">
    <property type="entry name" value="MFS general substrate transporter"/>
    <property type="match status" value="1"/>
</dbReference>
<accession>W6MHF0</accession>
<dbReference type="FunFam" id="1.20.1250.20:FF:000013">
    <property type="entry name" value="MFS general substrate transporter"/>
    <property type="match status" value="1"/>
</dbReference>
<evidence type="ECO:0000256" key="1">
    <source>
        <dbReference type="ARBA" id="ARBA00004141"/>
    </source>
</evidence>
<dbReference type="Proteomes" id="UP000019384">
    <property type="component" value="Unassembled WGS sequence"/>
</dbReference>
<dbReference type="InterPro" id="IPR036259">
    <property type="entry name" value="MFS_trans_sf"/>
</dbReference>
<dbReference type="EMBL" id="HG793126">
    <property type="protein sequence ID" value="CDK25401.1"/>
    <property type="molecule type" value="Genomic_DNA"/>
</dbReference>
<evidence type="ECO:0000256" key="6">
    <source>
        <dbReference type="SAM" id="Phobius"/>
    </source>
</evidence>
<feature type="transmembrane region" description="Helical" evidence="6">
    <location>
        <begin position="295"/>
        <end position="320"/>
    </location>
</feature>
<gene>
    <name evidence="8" type="ORF">KUCA_T00001370001</name>
</gene>
<dbReference type="RefSeq" id="XP_022457413.1">
    <property type="nucleotide sequence ID" value="XM_022603542.1"/>
</dbReference>
<keyword evidence="5 6" id="KW-0472">Membrane</keyword>
<feature type="transmembrane region" description="Helical" evidence="6">
    <location>
        <begin position="227"/>
        <end position="247"/>
    </location>
</feature>
<keyword evidence="3 6" id="KW-0812">Transmembrane</keyword>
<dbReference type="PANTHER" id="PTHR43791:SF9">
    <property type="entry name" value="MAJOR FACILITATOR-TYPE TRANSPORTER HXNP"/>
    <property type="match status" value="1"/>
</dbReference>
<evidence type="ECO:0000313" key="8">
    <source>
        <dbReference type="EMBL" id="CDK25401.1"/>
    </source>
</evidence>
<evidence type="ECO:0000256" key="2">
    <source>
        <dbReference type="ARBA" id="ARBA00022448"/>
    </source>
</evidence>
<feature type="transmembrane region" description="Helical" evidence="6">
    <location>
        <begin position="163"/>
        <end position="183"/>
    </location>
</feature>
<dbReference type="AlphaFoldDB" id="W6MHF0"/>
<dbReference type="OrthoDB" id="2962993at2759"/>
<dbReference type="PROSITE" id="PS50850">
    <property type="entry name" value="MFS"/>
    <property type="match status" value="1"/>
</dbReference>
<proteinExistence type="predicted"/>
<keyword evidence="2" id="KW-0813">Transport</keyword>
<feature type="transmembrane region" description="Helical" evidence="6">
    <location>
        <begin position="454"/>
        <end position="474"/>
    </location>
</feature>
<feature type="transmembrane region" description="Helical" evidence="6">
    <location>
        <begin position="362"/>
        <end position="382"/>
    </location>
</feature>
<evidence type="ECO:0000313" key="9">
    <source>
        <dbReference type="Proteomes" id="UP000019384"/>
    </source>
</evidence>
<dbReference type="HOGENOM" id="CLU_001265_0_1_1"/>
<evidence type="ECO:0000256" key="3">
    <source>
        <dbReference type="ARBA" id="ARBA00022692"/>
    </source>
</evidence>
<dbReference type="InterPro" id="IPR011701">
    <property type="entry name" value="MFS"/>
</dbReference>
<dbReference type="Gene3D" id="1.20.1250.20">
    <property type="entry name" value="MFS general substrate transporter like domains"/>
    <property type="match status" value="2"/>
</dbReference>
<feature type="transmembrane region" description="Helical" evidence="6">
    <location>
        <begin position="421"/>
        <end position="442"/>
    </location>
</feature>
<keyword evidence="4 6" id="KW-1133">Transmembrane helix</keyword>
<protein>
    <recommendedName>
        <fullName evidence="7">Major facilitator superfamily (MFS) profile domain-containing protein</fullName>
    </recommendedName>
</protein>
<dbReference type="PANTHER" id="PTHR43791">
    <property type="entry name" value="PERMEASE-RELATED"/>
    <property type="match status" value="1"/>
</dbReference>
<feature type="transmembrane region" description="Helical" evidence="6">
    <location>
        <begin position="195"/>
        <end position="215"/>
    </location>
</feature>
<feature type="transmembrane region" description="Helical" evidence="6">
    <location>
        <begin position="104"/>
        <end position="125"/>
    </location>
</feature>
<evidence type="ECO:0000259" key="7">
    <source>
        <dbReference type="PROSITE" id="PS50850"/>
    </source>
</evidence>
<reference evidence="8" key="1">
    <citation type="submission" date="2013-12" db="EMBL/GenBank/DDBJ databases">
        <authorList>
            <person name="Genoscope - CEA"/>
        </authorList>
    </citation>
    <scope>NUCLEOTIDE SEQUENCE</scope>
    <source>
        <strain evidence="8">CBS 1993</strain>
    </source>
</reference>
<comment type="subcellular location">
    <subcellularLocation>
        <location evidence="1">Membrane</location>
        <topology evidence="1">Multi-pass membrane protein</topology>
    </subcellularLocation>
</comment>
<feature type="domain" description="Major facilitator superfamily (MFS) profile" evidence="7">
    <location>
        <begin position="67"/>
        <end position="512"/>
    </location>
</feature>
<reference evidence="8" key="2">
    <citation type="submission" date="2014-02" db="EMBL/GenBank/DDBJ databases">
        <title>Complete DNA sequence of /Kuraishia capsulata/ illustrates novel genomic features among budding yeasts (/Saccharomycotina/).</title>
        <authorList>
            <person name="Morales L."/>
            <person name="Noel B."/>
            <person name="Porcel B."/>
            <person name="Marcet-Houben M."/>
            <person name="Hullo M-F."/>
            <person name="Sacerdot C."/>
            <person name="Tekaia F."/>
            <person name="Leh-Louis V."/>
            <person name="Despons L."/>
            <person name="Khanna V."/>
            <person name="Aury J-M."/>
            <person name="Barbe V."/>
            <person name="Couloux A."/>
            <person name="Labadie K."/>
            <person name="Pelletier E."/>
            <person name="Souciet J-L."/>
            <person name="Boekhout T."/>
            <person name="Gabaldon T."/>
            <person name="Wincker P."/>
            <person name="Dujon B."/>
        </authorList>
    </citation>
    <scope>NUCLEOTIDE SEQUENCE</scope>
    <source>
        <strain evidence="8">CBS 1993</strain>
    </source>
</reference>
<dbReference type="STRING" id="1382522.W6MHF0"/>
<dbReference type="Pfam" id="PF07690">
    <property type="entry name" value="MFS_1"/>
    <property type="match status" value="1"/>
</dbReference>
<dbReference type="GO" id="GO:0016020">
    <property type="term" value="C:membrane"/>
    <property type="evidence" value="ECO:0007669"/>
    <property type="project" value="UniProtKB-SubCell"/>
</dbReference>
<keyword evidence="9" id="KW-1185">Reference proteome</keyword>
<dbReference type="GO" id="GO:0022857">
    <property type="term" value="F:transmembrane transporter activity"/>
    <property type="evidence" value="ECO:0007669"/>
    <property type="project" value="InterPro"/>
</dbReference>
<dbReference type="GeneID" id="34518801"/>
<evidence type="ECO:0000256" key="5">
    <source>
        <dbReference type="ARBA" id="ARBA00023136"/>
    </source>
</evidence>
<organism evidence="8 9">
    <name type="scientific">Kuraishia capsulata CBS 1993</name>
    <dbReference type="NCBI Taxonomy" id="1382522"/>
    <lineage>
        <taxon>Eukaryota</taxon>
        <taxon>Fungi</taxon>
        <taxon>Dikarya</taxon>
        <taxon>Ascomycota</taxon>
        <taxon>Saccharomycotina</taxon>
        <taxon>Pichiomycetes</taxon>
        <taxon>Pichiales</taxon>
        <taxon>Pichiaceae</taxon>
        <taxon>Kuraishia</taxon>
    </lineage>
</organism>
<evidence type="ECO:0000256" key="4">
    <source>
        <dbReference type="ARBA" id="ARBA00022989"/>
    </source>
</evidence>
<feature type="transmembrane region" description="Helical" evidence="6">
    <location>
        <begin position="332"/>
        <end position="350"/>
    </location>
</feature>
<sequence>MLRATKGESTSVSPSSSIDADKMSLTDEKLVDSHLVAEVGSGSETDQEIYIDPKLERQYVRTFDFKLLPFLSLMYFFNSMDRSNLSNAYSNGFATNMHFKGQEYSLLLLLYYIPNAFCDPFWNILTKKFGARWVLPSLMLGWGGCSMIEAGCTNFGGMLVVRLLIGVFEAGFYAGVVFYLTLFYTRREIAFRISLFFGSALISGAFTGLLAYGLFHIKNDALYGWQYLFIIEGAATVLISLIAYFWLPSTPSTCRWLTPELKEVARLRQLKNSVKKVDSSFSWADCKARVKTWQWWVYACISFTYTLPWTTASLFLTQIIGRFGFSTVKTNLWTVAPNCVGVCVLLAVSFSSDRARERSYHICFALTLSIIGLIILASVDSFKHKGVSYFACFLLCSGAYIPSALVHSWHNNNNLNESSKAFDTGVFVGLGNLSPIIVTATFRTTYAPKYNPTIIATCVSAGICWFLVMFLGTWQKKENKRRNEAQGMSIRADDIDTSKLSGYDDPNWRYYN</sequence>
<feature type="transmembrane region" description="Helical" evidence="6">
    <location>
        <begin position="388"/>
        <end position="409"/>
    </location>
</feature>